<dbReference type="Proteomes" id="UP000557717">
    <property type="component" value="Unassembled WGS sequence"/>
</dbReference>
<dbReference type="SUPFAM" id="SSF52540">
    <property type="entry name" value="P-loop containing nucleoside triphosphate hydrolases"/>
    <property type="match status" value="1"/>
</dbReference>
<gene>
    <name evidence="1" type="ORF">HNR46_000778</name>
</gene>
<name>A0A840V9B7_9BACT</name>
<dbReference type="Gene3D" id="3.40.50.300">
    <property type="entry name" value="P-loop containing nucleotide triphosphate hydrolases"/>
    <property type="match status" value="1"/>
</dbReference>
<keyword evidence="2" id="KW-1185">Reference proteome</keyword>
<dbReference type="InterPro" id="IPR027417">
    <property type="entry name" value="P-loop_NTPase"/>
</dbReference>
<proteinExistence type="predicted"/>
<organism evidence="1 2">
    <name type="scientific">Haloferula luteola</name>
    <dbReference type="NCBI Taxonomy" id="595692"/>
    <lineage>
        <taxon>Bacteria</taxon>
        <taxon>Pseudomonadati</taxon>
        <taxon>Verrucomicrobiota</taxon>
        <taxon>Verrucomicrobiia</taxon>
        <taxon>Verrucomicrobiales</taxon>
        <taxon>Verrucomicrobiaceae</taxon>
        <taxon>Haloferula</taxon>
    </lineage>
</organism>
<keyword evidence="1" id="KW-0808">Transferase</keyword>
<dbReference type="EMBL" id="JACHFD010000003">
    <property type="protein sequence ID" value="MBB5350550.1"/>
    <property type="molecule type" value="Genomic_DNA"/>
</dbReference>
<dbReference type="GO" id="GO:0016301">
    <property type="term" value="F:kinase activity"/>
    <property type="evidence" value="ECO:0007669"/>
    <property type="project" value="UniProtKB-KW"/>
</dbReference>
<protein>
    <submittedName>
        <fullName evidence="1">Putative kinase</fullName>
    </submittedName>
</protein>
<reference evidence="1 2" key="1">
    <citation type="submission" date="2020-08" db="EMBL/GenBank/DDBJ databases">
        <title>Genomic Encyclopedia of Type Strains, Phase IV (KMG-IV): sequencing the most valuable type-strain genomes for metagenomic binning, comparative biology and taxonomic classification.</title>
        <authorList>
            <person name="Goeker M."/>
        </authorList>
    </citation>
    <scope>NUCLEOTIDE SEQUENCE [LARGE SCALE GENOMIC DNA]</scope>
    <source>
        <strain evidence="1 2">YC6886</strain>
    </source>
</reference>
<dbReference type="Pfam" id="PF13671">
    <property type="entry name" value="AAA_33"/>
    <property type="match status" value="1"/>
</dbReference>
<dbReference type="RefSeq" id="WP_184015937.1">
    <property type="nucleotide sequence ID" value="NZ_JACHFD010000003.1"/>
</dbReference>
<dbReference type="AlphaFoldDB" id="A0A840V9B7"/>
<sequence length="175" mass="19542">MHTASHPCHLVSGPPAAGKTTYAIRLAKDLGAVLLDSDQVAERLVRAGLTLAGLDPNDRDSPAYKNAFRSAVYETLYDLARGHLERLPVVIAGPFTSEGAQAHWPEALEERLGVRPTFHFVTCSPDERRRRMGARGEARDLPKLADWESYRMLCREERPVWPHVWVPNSMDEAMG</sequence>
<evidence type="ECO:0000313" key="2">
    <source>
        <dbReference type="Proteomes" id="UP000557717"/>
    </source>
</evidence>
<keyword evidence="1" id="KW-0418">Kinase</keyword>
<accession>A0A840V9B7</accession>
<comment type="caution">
    <text evidence="1">The sequence shown here is derived from an EMBL/GenBank/DDBJ whole genome shotgun (WGS) entry which is preliminary data.</text>
</comment>
<evidence type="ECO:0000313" key="1">
    <source>
        <dbReference type="EMBL" id="MBB5350550.1"/>
    </source>
</evidence>